<dbReference type="InterPro" id="IPR015946">
    <property type="entry name" value="KH_dom-like_a/b"/>
</dbReference>
<dbReference type="PATRIC" id="fig|1538.10.peg.4207"/>
<dbReference type="PROSITE" id="PS01319">
    <property type="entry name" value="RBFA"/>
    <property type="match status" value="1"/>
</dbReference>
<dbReference type="GO" id="GO:0030490">
    <property type="term" value="P:maturation of SSU-rRNA"/>
    <property type="evidence" value="ECO:0007669"/>
    <property type="project" value="UniProtKB-UniRule"/>
</dbReference>
<dbReference type="PANTHER" id="PTHR33515:SF1">
    <property type="entry name" value="RIBOSOME-BINDING FACTOR A, CHLOROPLASTIC-RELATED"/>
    <property type="match status" value="1"/>
</dbReference>
<evidence type="ECO:0000313" key="4">
    <source>
        <dbReference type="Proteomes" id="UP000077407"/>
    </source>
</evidence>
<proteinExistence type="inferred from homology"/>
<comment type="subunit">
    <text evidence="2">Monomer. Binds 30S ribosomal subunits, but not 50S ribosomal subunits or 70S ribosomes.</text>
</comment>
<dbReference type="EMBL" id="LITT01000065">
    <property type="protein sequence ID" value="OAA82780.1"/>
    <property type="molecule type" value="Genomic_DNA"/>
</dbReference>
<dbReference type="SUPFAM" id="SSF89919">
    <property type="entry name" value="Ribosome-binding factor A, RbfA"/>
    <property type="match status" value="1"/>
</dbReference>
<comment type="caution">
    <text evidence="3">The sequence shown here is derived from an EMBL/GenBank/DDBJ whole genome shotgun (WGS) entry which is preliminary data.</text>
</comment>
<dbReference type="InterPro" id="IPR020053">
    <property type="entry name" value="Ribosome-bd_factorA_CS"/>
</dbReference>
<dbReference type="InterPro" id="IPR000238">
    <property type="entry name" value="RbfA"/>
</dbReference>
<keyword evidence="1 2" id="KW-0690">Ribosome biogenesis</keyword>
<dbReference type="GO" id="GO:0043024">
    <property type="term" value="F:ribosomal small subunit binding"/>
    <property type="evidence" value="ECO:0007669"/>
    <property type="project" value="TreeGrafter"/>
</dbReference>
<dbReference type="InterPro" id="IPR023799">
    <property type="entry name" value="RbfA_dom_sf"/>
</dbReference>
<dbReference type="GO" id="GO:0005829">
    <property type="term" value="C:cytosol"/>
    <property type="evidence" value="ECO:0007669"/>
    <property type="project" value="TreeGrafter"/>
</dbReference>
<comment type="similarity">
    <text evidence="2">Belongs to the RbfA family.</text>
</comment>
<dbReference type="OrthoDB" id="307788at2"/>
<name>A0A168L7Q2_9CLOT</name>
<accession>A0A168L7Q2</accession>
<protein>
    <recommendedName>
        <fullName evidence="2">Ribosome-binding factor A</fullName>
    </recommendedName>
</protein>
<gene>
    <name evidence="2 3" type="primary">rbfA</name>
    <name evidence="3" type="ORF">WY13_04128</name>
</gene>
<dbReference type="NCBIfam" id="TIGR00082">
    <property type="entry name" value="rbfA"/>
    <property type="match status" value="1"/>
</dbReference>
<dbReference type="Proteomes" id="UP000077407">
    <property type="component" value="Unassembled WGS sequence"/>
</dbReference>
<dbReference type="Gene3D" id="3.30.300.20">
    <property type="match status" value="1"/>
</dbReference>
<evidence type="ECO:0000313" key="3">
    <source>
        <dbReference type="EMBL" id="OAA82780.1"/>
    </source>
</evidence>
<dbReference type="AlphaFoldDB" id="A0A168L7Q2"/>
<evidence type="ECO:0000256" key="2">
    <source>
        <dbReference type="HAMAP-Rule" id="MF_00003"/>
    </source>
</evidence>
<evidence type="ECO:0000256" key="1">
    <source>
        <dbReference type="ARBA" id="ARBA00022517"/>
    </source>
</evidence>
<dbReference type="RefSeq" id="WP_063557325.1">
    <property type="nucleotide sequence ID" value="NZ_LITT01000065.1"/>
</dbReference>
<keyword evidence="2" id="KW-0963">Cytoplasm</keyword>
<organism evidence="3 4">
    <name type="scientific">Clostridium ljungdahlii</name>
    <dbReference type="NCBI Taxonomy" id="1538"/>
    <lineage>
        <taxon>Bacteria</taxon>
        <taxon>Bacillati</taxon>
        <taxon>Bacillota</taxon>
        <taxon>Clostridia</taxon>
        <taxon>Eubacteriales</taxon>
        <taxon>Clostridiaceae</taxon>
        <taxon>Clostridium</taxon>
    </lineage>
</organism>
<reference evidence="3 4" key="1">
    <citation type="journal article" date="2015" name="Biotechnol. Bioeng.">
        <title>Genome sequence and phenotypic characterization of Caulobacter segnis.</title>
        <authorList>
            <person name="Patel S."/>
            <person name="Fletcher B."/>
            <person name="Scott D.C."/>
            <person name="Ely B."/>
        </authorList>
    </citation>
    <scope>NUCLEOTIDE SEQUENCE [LARGE SCALE GENOMIC DNA]</scope>
    <source>
        <strain evidence="3 4">ERI-2</strain>
    </source>
</reference>
<comment type="subcellular location">
    <subcellularLocation>
        <location evidence="2">Cytoplasm</location>
    </subcellularLocation>
</comment>
<dbReference type="Pfam" id="PF02033">
    <property type="entry name" value="RBFA"/>
    <property type="match status" value="1"/>
</dbReference>
<dbReference type="PANTHER" id="PTHR33515">
    <property type="entry name" value="RIBOSOME-BINDING FACTOR A, CHLOROPLASTIC-RELATED"/>
    <property type="match status" value="1"/>
</dbReference>
<comment type="function">
    <text evidence="2">One of several proteins that assist in the late maturation steps of the functional core of the 30S ribosomal subunit. Associates with free 30S ribosomal subunits (but not with 30S subunits that are part of 70S ribosomes or polysomes). Required for efficient processing of 16S rRNA. May interact with the 5'-terminal helix region of 16S rRNA.</text>
</comment>
<sequence>MTNYRSGRINEEMKKEISNIIRNDIKDPRVTAMVSVTKVDVTKDQKYAKVYVSVYGEGKSQEDTFEALKNSAGFIRREVGHRVKLRNTPEIIIEQDNTIEYGMHIDKILQEIKENEKNDNE</sequence>
<dbReference type="HAMAP" id="MF_00003">
    <property type="entry name" value="RbfA"/>
    <property type="match status" value="1"/>
</dbReference>